<reference evidence="2 3" key="1">
    <citation type="submission" date="2013-07" db="EMBL/GenBank/DDBJ databases">
        <authorList>
            <consortium name="DOE Joint Genome Institute"/>
            <person name="Eisen J."/>
            <person name="Huntemann M."/>
            <person name="Han J."/>
            <person name="Chen A."/>
            <person name="Kyrpides N."/>
            <person name="Mavromatis K."/>
            <person name="Markowitz V."/>
            <person name="Palaniappan K."/>
            <person name="Ivanova N."/>
            <person name="Schaumberg A."/>
            <person name="Pati A."/>
            <person name="Liolios K."/>
            <person name="Nordberg H.P."/>
            <person name="Cantor M.N."/>
            <person name="Hua S.X."/>
            <person name="Woyke T."/>
        </authorList>
    </citation>
    <scope>NUCLEOTIDE SEQUENCE [LARGE SCALE GENOMIC DNA]</scope>
    <source>
        <strain evidence="2 3">DSM 44712</strain>
    </source>
</reference>
<dbReference type="PANTHER" id="PTHR33164:SF106">
    <property type="entry name" value="TRANSCRIPTIONAL REGULATORY PROTEIN"/>
    <property type="match status" value="1"/>
</dbReference>
<dbReference type="Gene3D" id="1.10.10.10">
    <property type="entry name" value="Winged helix-like DNA-binding domain superfamily/Winged helix DNA-binding domain"/>
    <property type="match status" value="1"/>
</dbReference>
<protein>
    <submittedName>
        <fullName evidence="2">Transcriptional regulator</fullName>
    </submittedName>
</protein>
<dbReference type="InterPro" id="IPR036388">
    <property type="entry name" value="WH-like_DNA-bd_sf"/>
</dbReference>
<dbReference type="Pfam" id="PF01047">
    <property type="entry name" value="MarR"/>
    <property type="match status" value="1"/>
</dbReference>
<evidence type="ECO:0000313" key="3">
    <source>
        <dbReference type="Proteomes" id="UP000021053"/>
    </source>
</evidence>
<keyword evidence="3" id="KW-1185">Reference proteome</keyword>
<dbReference type="GO" id="GO:0003700">
    <property type="term" value="F:DNA-binding transcription factor activity"/>
    <property type="evidence" value="ECO:0007669"/>
    <property type="project" value="InterPro"/>
</dbReference>
<dbReference type="InterPro" id="IPR000835">
    <property type="entry name" value="HTH_MarR-typ"/>
</dbReference>
<feature type="domain" description="HTH marR-type" evidence="1">
    <location>
        <begin position="8"/>
        <end position="144"/>
    </location>
</feature>
<dbReference type="GO" id="GO:0006950">
    <property type="term" value="P:response to stress"/>
    <property type="evidence" value="ECO:0007669"/>
    <property type="project" value="TreeGrafter"/>
</dbReference>
<dbReference type="EMBL" id="JFBT01000001">
    <property type="protein sequence ID" value="EXG79903.1"/>
    <property type="molecule type" value="Genomic_DNA"/>
</dbReference>
<gene>
    <name evidence="2" type="ORF">CryarDRAFT_0955</name>
</gene>
<dbReference type="PROSITE" id="PS50995">
    <property type="entry name" value="HTH_MARR_2"/>
    <property type="match status" value="1"/>
</dbReference>
<comment type="caution">
    <text evidence="2">The sequence shown here is derived from an EMBL/GenBank/DDBJ whole genome shotgun (WGS) entry which is preliminary data.</text>
</comment>
<dbReference type="InterPro" id="IPR039422">
    <property type="entry name" value="MarR/SlyA-like"/>
</dbReference>
<proteinExistence type="predicted"/>
<dbReference type="InterPro" id="IPR036390">
    <property type="entry name" value="WH_DNA-bd_sf"/>
</dbReference>
<dbReference type="AlphaFoldDB" id="A0A010YXI9"/>
<name>A0A010YXI9_9ACTN</name>
<evidence type="ECO:0000259" key="1">
    <source>
        <dbReference type="PROSITE" id="PS50995"/>
    </source>
</evidence>
<organism evidence="2 3">
    <name type="scientific">Cryptosporangium arvum DSM 44712</name>
    <dbReference type="NCBI Taxonomy" id="927661"/>
    <lineage>
        <taxon>Bacteria</taxon>
        <taxon>Bacillati</taxon>
        <taxon>Actinomycetota</taxon>
        <taxon>Actinomycetes</taxon>
        <taxon>Cryptosporangiales</taxon>
        <taxon>Cryptosporangiaceae</taxon>
        <taxon>Cryptosporangium</taxon>
    </lineage>
</organism>
<evidence type="ECO:0000313" key="2">
    <source>
        <dbReference type="EMBL" id="EXG79903.1"/>
    </source>
</evidence>
<dbReference type="PRINTS" id="PR00598">
    <property type="entry name" value="HTHMARR"/>
</dbReference>
<dbReference type="SMART" id="SM00347">
    <property type="entry name" value="HTH_MARR"/>
    <property type="match status" value="1"/>
</dbReference>
<dbReference type="HOGENOM" id="CLU_083287_1_1_11"/>
<sequence>MTAMSTEREALVRELDNGGRALATAAVLFHAAVAALSGLTASDQRALDLIERFGPLTAGELAERSGLAPASVTGLLARLERRGLARRVPNPNDRRSVLVELVYEGMTVMGPHFLELGRQLHQLYESFDDAELASIARFLREAARIQQDAAARVPSPDN</sequence>
<dbReference type="Proteomes" id="UP000021053">
    <property type="component" value="Unassembled WGS sequence"/>
</dbReference>
<accession>A0A010YXI9</accession>
<dbReference type="PANTHER" id="PTHR33164">
    <property type="entry name" value="TRANSCRIPTIONAL REGULATOR, MARR FAMILY"/>
    <property type="match status" value="1"/>
</dbReference>
<dbReference type="SUPFAM" id="SSF46785">
    <property type="entry name" value="Winged helix' DNA-binding domain"/>
    <property type="match status" value="1"/>
</dbReference>